<gene>
    <name evidence="2" type="ORF">MEUPH1_LOCUS10013</name>
</gene>
<dbReference type="Gene3D" id="3.30.420.10">
    <property type="entry name" value="Ribonuclease H-like superfamily/Ribonuclease H"/>
    <property type="match status" value="1"/>
</dbReference>
<dbReference type="EMBL" id="CARXXK010000002">
    <property type="protein sequence ID" value="CAI6353955.1"/>
    <property type="molecule type" value="Genomic_DNA"/>
</dbReference>
<dbReference type="PROSITE" id="PS50994">
    <property type="entry name" value="INTEGRASE"/>
    <property type="match status" value="1"/>
</dbReference>
<dbReference type="PANTHER" id="PTHR37984:SF5">
    <property type="entry name" value="PROTEIN NYNRIN-LIKE"/>
    <property type="match status" value="1"/>
</dbReference>
<organism evidence="2 3">
    <name type="scientific">Macrosiphum euphorbiae</name>
    <name type="common">potato aphid</name>
    <dbReference type="NCBI Taxonomy" id="13131"/>
    <lineage>
        <taxon>Eukaryota</taxon>
        <taxon>Metazoa</taxon>
        <taxon>Ecdysozoa</taxon>
        <taxon>Arthropoda</taxon>
        <taxon>Hexapoda</taxon>
        <taxon>Insecta</taxon>
        <taxon>Pterygota</taxon>
        <taxon>Neoptera</taxon>
        <taxon>Paraneoptera</taxon>
        <taxon>Hemiptera</taxon>
        <taxon>Sternorrhyncha</taxon>
        <taxon>Aphidomorpha</taxon>
        <taxon>Aphidoidea</taxon>
        <taxon>Aphididae</taxon>
        <taxon>Macrosiphini</taxon>
        <taxon>Macrosiphum</taxon>
    </lineage>
</organism>
<name>A0AAV0WD82_9HEMI</name>
<feature type="domain" description="Integrase catalytic" evidence="1">
    <location>
        <begin position="144"/>
        <end position="310"/>
    </location>
</feature>
<dbReference type="AlphaFoldDB" id="A0AAV0WD82"/>
<evidence type="ECO:0000259" key="1">
    <source>
        <dbReference type="PROSITE" id="PS50994"/>
    </source>
</evidence>
<dbReference type="GO" id="GO:0003676">
    <property type="term" value="F:nucleic acid binding"/>
    <property type="evidence" value="ECO:0007669"/>
    <property type="project" value="InterPro"/>
</dbReference>
<protein>
    <recommendedName>
        <fullName evidence="1">Integrase catalytic domain-containing protein</fullName>
    </recommendedName>
</protein>
<keyword evidence="3" id="KW-1185">Reference proteome</keyword>
<proteinExistence type="predicted"/>
<dbReference type="Proteomes" id="UP001160148">
    <property type="component" value="Unassembled WGS sequence"/>
</dbReference>
<evidence type="ECO:0000313" key="2">
    <source>
        <dbReference type="EMBL" id="CAI6353955.1"/>
    </source>
</evidence>
<accession>A0AAV0WD82</accession>
<dbReference type="InterPro" id="IPR012337">
    <property type="entry name" value="RNaseH-like_sf"/>
</dbReference>
<dbReference type="InterPro" id="IPR050951">
    <property type="entry name" value="Retrovirus_Pol_polyprotein"/>
</dbReference>
<dbReference type="InterPro" id="IPR001584">
    <property type="entry name" value="Integrase_cat-core"/>
</dbReference>
<comment type="caution">
    <text evidence="2">The sequence shown here is derived from an EMBL/GenBank/DDBJ whole genome shotgun (WGS) entry which is preliminary data.</text>
</comment>
<reference evidence="2 3" key="1">
    <citation type="submission" date="2023-01" db="EMBL/GenBank/DDBJ databases">
        <authorList>
            <person name="Whitehead M."/>
        </authorList>
    </citation>
    <scope>NUCLEOTIDE SEQUENCE [LARGE SCALE GENOMIC DNA]</scope>
</reference>
<dbReference type="GO" id="GO:0015074">
    <property type="term" value="P:DNA integration"/>
    <property type="evidence" value="ECO:0007669"/>
    <property type="project" value="InterPro"/>
</dbReference>
<evidence type="ECO:0000313" key="3">
    <source>
        <dbReference type="Proteomes" id="UP001160148"/>
    </source>
</evidence>
<dbReference type="PANTHER" id="PTHR37984">
    <property type="entry name" value="PROTEIN CBG26694"/>
    <property type="match status" value="1"/>
</dbReference>
<sequence>MEFDSFAEYYEKLNAYYVGKPGKKPPTKNEVQLIIEEILAAKIKIGKKERRDYYLIKTYDVLCVTDQKFLIYKKTDEDEDIRYVVPYEELYDRIKDFHIKTGHGGIVKLRMSMGHKYKIPRPAIEKFLSVCAICNSKQGANRKLVIKPIVTKDFNERGQVDLVDFQSTPDGKYKWIMNYQDHNTKFLLLHPLESKRAIEVANKLLTIFLTFGAPKILQSDNGREFVNSIIKELKDLWPQCTIVHGRPRHPQSQGSVERSNQDIENMIRAWMKDNQSKKWSVGLQFVQFQKNSSFHRIIGRSPYKALFGCDPKIGLSSSNLPSEIIKKLTTEEHLEEILNNIQPEHEKEQITSYCSICNTEMLTEVEFAETIICDLCKTSEKINKQRQLGYQGQEKAAEIMLKVSQTRVPDLQIGDCVLITVPKVDRGPSDPANVIAVIVNQNEHKLHQLGTQYGLVKGWYNSASLKPATSSFLKITEVNNDKELTLRETVSHISGGQGFLSCICKRQCESKRCACFKASVKCNSRCHSSSICKNK</sequence>
<dbReference type="InterPro" id="IPR036397">
    <property type="entry name" value="RNaseH_sf"/>
</dbReference>
<dbReference type="SUPFAM" id="SSF53098">
    <property type="entry name" value="Ribonuclease H-like"/>
    <property type="match status" value="1"/>
</dbReference>